<organism evidence="5 6">
    <name type="scientific">Candidatus Egerieicola pullicola</name>
    <dbReference type="NCBI Taxonomy" id="2840775"/>
    <lineage>
        <taxon>Bacteria</taxon>
        <taxon>Bacillati</taxon>
        <taxon>Bacillota</taxon>
        <taxon>Clostridia</taxon>
        <taxon>Eubacteriales</taxon>
        <taxon>Oscillospiraceae</taxon>
        <taxon>Oscillospiraceae incertae sedis</taxon>
        <taxon>Candidatus Egerieicola</taxon>
    </lineage>
</organism>
<evidence type="ECO:0000313" key="6">
    <source>
        <dbReference type="Proteomes" id="UP000886749"/>
    </source>
</evidence>
<comment type="similarity">
    <text evidence="1 4">Belongs to the V-ATPase D subunit family.</text>
</comment>
<dbReference type="NCBIfam" id="TIGR00309">
    <property type="entry name" value="V_ATPase_subD"/>
    <property type="match status" value="1"/>
</dbReference>
<dbReference type="GO" id="GO:0046933">
    <property type="term" value="F:proton-transporting ATP synthase activity, rotational mechanism"/>
    <property type="evidence" value="ECO:0007669"/>
    <property type="project" value="UniProtKB-UniRule"/>
</dbReference>
<dbReference type="Proteomes" id="UP000886749">
    <property type="component" value="Unassembled WGS sequence"/>
</dbReference>
<evidence type="ECO:0000256" key="4">
    <source>
        <dbReference type="HAMAP-Rule" id="MF_00271"/>
    </source>
</evidence>
<keyword evidence="4" id="KW-0375">Hydrogen ion transport</keyword>
<evidence type="ECO:0000256" key="1">
    <source>
        <dbReference type="ARBA" id="ARBA00005850"/>
    </source>
</evidence>
<evidence type="ECO:0000313" key="5">
    <source>
        <dbReference type="EMBL" id="HIR40206.1"/>
    </source>
</evidence>
<reference evidence="5" key="1">
    <citation type="submission" date="2020-10" db="EMBL/GenBank/DDBJ databases">
        <authorList>
            <person name="Gilroy R."/>
        </authorList>
    </citation>
    <scope>NUCLEOTIDE SEQUENCE</scope>
    <source>
        <strain evidence="5">CHK184-25365</strain>
    </source>
</reference>
<dbReference type="GO" id="GO:0042777">
    <property type="term" value="P:proton motive force-driven plasma membrane ATP synthesis"/>
    <property type="evidence" value="ECO:0007669"/>
    <property type="project" value="UniProtKB-UniRule"/>
</dbReference>
<name>A0A9D1AI79_9FIRM</name>
<protein>
    <recommendedName>
        <fullName evidence="4">V-type ATP synthase subunit D</fullName>
    </recommendedName>
    <alternativeName>
        <fullName evidence="4">V-ATPase subunit D</fullName>
    </alternativeName>
</protein>
<dbReference type="GO" id="GO:0005524">
    <property type="term" value="F:ATP binding"/>
    <property type="evidence" value="ECO:0007669"/>
    <property type="project" value="UniProtKB-UniRule"/>
</dbReference>
<evidence type="ECO:0000256" key="3">
    <source>
        <dbReference type="ARBA" id="ARBA00023065"/>
    </source>
</evidence>
<dbReference type="AlphaFoldDB" id="A0A9D1AI79"/>
<reference evidence="5" key="2">
    <citation type="journal article" date="2021" name="PeerJ">
        <title>Extensive microbial diversity within the chicken gut microbiome revealed by metagenomics and culture.</title>
        <authorList>
            <person name="Gilroy R."/>
            <person name="Ravi A."/>
            <person name="Getino M."/>
            <person name="Pursley I."/>
            <person name="Horton D.L."/>
            <person name="Alikhan N.F."/>
            <person name="Baker D."/>
            <person name="Gharbi K."/>
            <person name="Hall N."/>
            <person name="Watson M."/>
            <person name="Adriaenssens E.M."/>
            <person name="Foster-Nyarko E."/>
            <person name="Jarju S."/>
            <person name="Secka A."/>
            <person name="Antonio M."/>
            <person name="Oren A."/>
            <person name="Chaudhuri R.R."/>
            <person name="La Ragione R."/>
            <person name="Hildebrand F."/>
            <person name="Pallen M.J."/>
        </authorList>
    </citation>
    <scope>NUCLEOTIDE SEQUENCE</scope>
    <source>
        <strain evidence="5">CHK184-25365</strain>
    </source>
</reference>
<dbReference type="Gene3D" id="1.10.287.3240">
    <property type="match status" value="1"/>
</dbReference>
<proteinExistence type="inferred from homology"/>
<evidence type="ECO:0000256" key="2">
    <source>
        <dbReference type="ARBA" id="ARBA00022448"/>
    </source>
</evidence>
<dbReference type="InterPro" id="IPR002699">
    <property type="entry name" value="V_ATPase_D"/>
</dbReference>
<dbReference type="EMBL" id="DVGY01000002">
    <property type="protein sequence ID" value="HIR40206.1"/>
    <property type="molecule type" value="Genomic_DNA"/>
</dbReference>
<comment type="caution">
    <text evidence="5">The sequence shown here is derived from an EMBL/GenBank/DDBJ whole genome shotgun (WGS) entry which is preliminary data.</text>
</comment>
<comment type="function">
    <text evidence="4">Produces ATP from ADP in the presence of a proton gradient across the membrane.</text>
</comment>
<dbReference type="PANTHER" id="PTHR11671">
    <property type="entry name" value="V-TYPE ATP SYNTHASE SUBUNIT D"/>
    <property type="match status" value="1"/>
</dbReference>
<keyword evidence="3 4" id="KW-0406">Ion transport</keyword>
<keyword evidence="4" id="KW-0066">ATP synthesis</keyword>
<sequence length="207" mass="23600">MATVNPTRLELDKTKKRLATARRGHKLLKDKQDEMARQYMDYHRRWLALYRQVESALGQASRSMLLAQAEMGQASLTEALLLSAAGREPDCATAHLMNLSVPEISYQAPETGIGYGFAFTSPELDGAVQGLQQLLPKLYELAQVNKICEMLADEMERTRRRVNALEYVMIPQMEQTIRTISMKLEDNERSNLTRLRKVKEMLARQQG</sequence>
<accession>A0A9D1AI79</accession>
<gene>
    <name evidence="4" type="primary">atpD</name>
    <name evidence="5" type="ORF">IAB36_00040</name>
</gene>
<dbReference type="Pfam" id="PF01813">
    <property type="entry name" value="ATP-synt_D"/>
    <property type="match status" value="1"/>
</dbReference>
<dbReference type="HAMAP" id="MF_00271">
    <property type="entry name" value="ATP_synth_D_arch"/>
    <property type="match status" value="1"/>
</dbReference>
<keyword evidence="2 4" id="KW-0813">Transport</keyword>
<dbReference type="GO" id="GO:0046961">
    <property type="term" value="F:proton-transporting ATPase activity, rotational mechanism"/>
    <property type="evidence" value="ECO:0007669"/>
    <property type="project" value="InterPro"/>
</dbReference>